<dbReference type="KEGG" id="samy:DB32_002420"/>
<feature type="transmembrane region" description="Helical" evidence="1">
    <location>
        <begin position="53"/>
        <end position="77"/>
    </location>
</feature>
<feature type="transmembrane region" description="Helical" evidence="1">
    <location>
        <begin position="197"/>
        <end position="218"/>
    </location>
</feature>
<feature type="transmembrane region" description="Helical" evidence="1">
    <location>
        <begin position="250"/>
        <end position="270"/>
    </location>
</feature>
<keyword evidence="3" id="KW-1185">Reference proteome</keyword>
<evidence type="ECO:0008006" key="4">
    <source>
        <dbReference type="Google" id="ProtNLM"/>
    </source>
</evidence>
<dbReference type="STRING" id="927083.DB32_002420"/>
<keyword evidence="1" id="KW-1133">Transmembrane helix</keyword>
<reference evidence="2 3" key="1">
    <citation type="submission" date="2015-03" db="EMBL/GenBank/DDBJ databases">
        <title>Genome assembly of Sandaracinus amylolyticus DSM 53668.</title>
        <authorList>
            <person name="Sharma G."/>
            <person name="Subramanian S."/>
        </authorList>
    </citation>
    <scope>NUCLEOTIDE SEQUENCE [LARGE SCALE GENOMIC DNA]</scope>
    <source>
        <strain evidence="2 3">DSM 53668</strain>
    </source>
</reference>
<protein>
    <recommendedName>
        <fullName evidence="4">Beta-carotene 15,15'-dioxygenase</fullName>
    </recommendedName>
</protein>
<evidence type="ECO:0000313" key="2">
    <source>
        <dbReference type="EMBL" id="AKF05271.1"/>
    </source>
</evidence>
<organism evidence="2 3">
    <name type="scientific">Sandaracinus amylolyticus</name>
    <dbReference type="NCBI Taxonomy" id="927083"/>
    <lineage>
        <taxon>Bacteria</taxon>
        <taxon>Pseudomonadati</taxon>
        <taxon>Myxococcota</taxon>
        <taxon>Polyangia</taxon>
        <taxon>Polyangiales</taxon>
        <taxon>Sandaracinaceae</taxon>
        <taxon>Sandaracinus</taxon>
    </lineage>
</organism>
<keyword evidence="1" id="KW-0472">Membrane</keyword>
<feature type="transmembrane region" description="Helical" evidence="1">
    <location>
        <begin position="107"/>
        <end position="130"/>
    </location>
</feature>
<dbReference type="Proteomes" id="UP000034883">
    <property type="component" value="Chromosome"/>
</dbReference>
<proteinExistence type="predicted"/>
<feature type="transmembrane region" description="Helical" evidence="1">
    <location>
        <begin position="326"/>
        <end position="343"/>
    </location>
</feature>
<name>A0A0F6W207_9BACT</name>
<feature type="transmembrane region" description="Helical" evidence="1">
    <location>
        <begin position="142"/>
        <end position="160"/>
    </location>
</feature>
<feature type="transmembrane region" description="Helical" evidence="1">
    <location>
        <begin position="295"/>
        <end position="314"/>
    </location>
</feature>
<gene>
    <name evidence="2" type="ORF">DB32_002420</name>
</gene>
<dbReference type="EMBL" id="CP011125">
    <property type="protein sequence ID" value="AKF05271.1"/>
    <property type="molecule type" value="Genomic_DNA"/>
</dbReference>
<sequence length="357" mass="38114">MIPAATATTRSPAHSVGSLVALPIALLDRGRLAWLRALGPLAPALMRSRELRVALAASIGIALALALTAVAPLWMLALGPVLLGVPHAASDVRYLVTRPGLHRSPRFWLMVALPLVALTATVDVRWGLAAIVGGALAGRGAWTRRLAVASIGALLLALAWDHTYGAALFAAHAHNFVALAMWLAWRRRATWLHLIPLAALALGCALIASGALDAIVMASEGWAATPGGTGAWYHLASIAPGLDDPWGPRLVLLFAFAQSVHYTIWIRLVPEEDRARETPRTFAASLRAWRQDSGTLVVALAMLLSVAVALWALVDLAGAREGYLRGVISHGYLELAIASWWLVEGRALRTDPRARLR</sequence>
<keyword evidence="1" id="KW-0812">Transmembrane</keyword>
<evidence type="ECO:0000313" key="3">
    <source>
        <dbReference type="Proteomes" id="UP000034883"/>
    </source>
</evidence>
<feature type="transmembrane region" description="Helical" evidence="1">
    <location>
        <begin position="166"/>
        <end position="185"/>
    </location>
</feature>
<evidence type="ECO:0000256" key="1">
    <source>
        <dbReference type="SAM" id="Phobius"/>
    </source>
</evidence>
<accession>A0A0F6W207</accession>
<dbReference type="AlphaFoldDB" id="A0A0F6W207"/>